<evidence type="ECO:0000256" key="5">
    <source>
        <dbReference type="ARBA" id="ARBA00022737"/>
    </source>
</evidence>
<keyword evidence="10 11" id="KW-0968">Cytoplasmic vesicle</keyword>
<dbReference type="InterPro" id="IPR011989">
    <property type="entry name" value="ARM-like"/>
</dbReference>
<dbReference type="GO" id="GO:0009306">
    <property type="term" value="P:protein secretion"/>
    <property type="evidence" value="ECO:0007669"/>
    <property type="project" value="TreeGrafter"/>
</dbReference>
<dbReference type="AlphaFoldDB" id="A0A9Q9C551"/>
<evidence type="ECO:0000313" key="17">
    <source>
        <dbReference type="Proteomes" id="UP001217963"/>
    </source>
</evidence>
<keyword evidence="8 11" id="KW-0333">Golgi apparatus</keyword>
<evidence type="ECO:0000256" key="11">
    <source>
        <dbReference type="PIRNR" id="PIRNR037093"/>
    </source>
</evidence>
<accession>A0A9Q9C551</accession>
<dbReference type="GO" id="GO:0006886">
    <property type="term" value="P:intracellular protein transport"/>
    <property type="evidence" value="ECO:0007669"/>
    <property type="project" value="InterPro"/>
</dbReference>
<evidence type="ECO:0000313" key="14">
    <source>
        <dbReference type="EMBL" id="UTX42717.1"/>
    </source>
</evidence>
<dbReference type="Pfam" id="PF08752">
    <property type="entry name" value="COP-gamma_platf"/>
    <property type="match status" value="1"/>
</dbReference>
<dbReference type="SUPFAM" id="SSF49348">
    <property type="entry name" value="Clathrin adaptor appendage domain"/>
    <property type="match status" value="1"/>
</dbReference>
<evidence type="ECO:0000256" key="1">
    <source>
        <dbReference type="ARBA" id="ARBA00004255"/>
    </source>
</evidence>
<dbReference type="InterPro" id="IPR037067">
    <property type="entry name" value="Coatomer_gsu_app_sf"/>
</dbReference>
<dbReference type="Proteomes" id="UP001059546">
    <property type="component" value="Chromosome III"/>
</dbReference>
<evidence type="ECO:0000259" key="13">
    <source>
        <dbReference type="Pfam" id="PF08752"/>
    </source>
</evidence>
<evidence type="ECO:0000256" key="3">
    <source>
        <dbReference type="ARBA" id="ARBA00022448"/>
    </source>
</evidence>
<evidence type="ECO:0000256" key="8">
    <source>
        <dbReference type="ARBA" id="ARBA00023034"/>
    </source>
</evidence>
<organism evidence="14 16">
    <name type="scientific">Encephalitozoon hellem</name>
    <name type="common">Microsporidian parasite</name>
    <dbReference type="NCBI Taxonomy" id="27973"/>
    <lineage>
        <taxon>Eukaryota</taxon>
        <taxon>Fungi</taxon>
        <taxon>Fungi incertae sedis</taxon>
        <taxon>Microsporidia</taxon>
        <taxon>Unikaryonidae</taxon>
        <taxon>Encephalitozoon</taxon>
    </lineage>
</organism>
<comment type="subcellular location">
    <subcellularLocation>
        <location evidence="11">Cytoplasm</location>
    </subcellularLocation>
    <subcellularLocation>
        <location evidence="1 11">Golgi apparatus membrane</location>
        <topology evidence="1 11">Peripheral membrane protein</topology>
        <orientation evidence="1 11">Cytoplasmic side</orientation>
    </subcellularLocation>
    <subcellularLocation>
        <location evidence="11">Cytoplasmic vesicle</location>
        <location evidence="11">COPI-coated vesicle membrane</location>
        <topology evidence="11">Peripheral membrane protein</topology>
        <orientation evidence="11">Cytoplasmic side</orientation>
    </subcellularLocation>
</comment>
<dbReference type="GO" id="GO:0030126">
    <property type="term" value="C:COPI vesicle coat"/>
    <property type="evidence" value="ECO:0007669"/>
    <property type="project" value="InterPro"/>
</dbReference>
<dbReference type="Gene3D" id="2.60.40.1480">
    <property type="entry name" value="Coatomer, gamma subunit, appendage domain"/>
    <property type="match status" value="1"/>
</dbReference>
<evidence type="ECO:0000313" key="15">
    <source>
        <dbReference type="EMBL" id="WEL38176.1"/>
    </source>
</evidence>
<keyword evidence="9 11" id="KW-0472">Membrane</keyword>
<sequence length="762" mass="86537">MKTKVFTTLTERQLLEEMNESLTKSPVSTRSAVKALNNLFYMLSTRRLSEATIRSVYVALLKGFQSKDLYLKLCIYSAIEKMSKLTDEGLVGINILMNDLNGKIPENTKAMTLRTLFSIVPYEMVYDFRKYINQAFVSTSMARRDMSVVVVYRLLCSNFVQVKKWLEGIDLTGNPLMDYHIARFLAQSKRLQLSSIENLRGPAGIVGIRMAADMLRENSEALVIFRKFLNSKFCDEVVFMEAAKVVSGLSEEYGSQFVDQTIQSLRIFLRSTNMILQFTAMRIISQLAQKYPQKVSVANKEIEDLVSSENKSISMFAITSLLKTGTEETIDRLVNLIPSMVHDMSDGFKKIAIETLESLSGLFESKKALYIDFLGTSLLQKGELEFKKYIIDVISRATRDDDAREKILDILCAYIEDSQYYQITLDILGIFGREIPRSRTPGKYVVHVLNRLVLENNHVRAGALQCLYNISSIVSPSTVENAMRRCLNDQDESIRETAAFLLRNMRLARAYEPFSLDELGDLKARVLQHIGKPCEGKEIEKDPLIKNCRELVLTEANTDVQIKVVKRIYEDKLVLQFSLKNNLEGIQICDGILNLASSDCEKRSLSIKIDQIDPLGSISVEREWNLKEGCVINGAFDYTICVEGDMSDTETDSISLYPFQITTLDFVRPVRIKKVPGKKNEITFNLQGDIYAAGKKVLDLLNMKIISQETENNTMTILSHGEYYETPIAIHVNLAYNVACKCIIEVYCDNEHMAQKITKLFD</sequence>
<keyword evidence="17" id="KW-1185">Reference proteome</keyword>
<keyword evidence="7 11" id="KW-0653">Protein transport</keyword>
<dbReference type="GO" id="GO:0005783">
    <property type="term" value="C:endoplasmic reticulum"/>
    <property type="evidence" value="ECO:0007669"/>
    <property type="project" value="TreeGrafter"/>
</dbReference>
<dbReference type="GO" id="GO:0005198">
    <property type="term" value="F:structural molecule activity"/>
    <property type="evidence" value="ECO:0007669"/>
    <property type="project" value="InterPro"/>
</dbReference>
<dbReference type="InterPro" id="IPR002553">
    <property type="entry name" value="Clathrin/coatomer_adapt-like_N"/>
</dbReference>
<dbReference type="GO" id="GO:0005793">
    <property type="term" value="C:endoplasmic reticulum-Golgi intermediate compartment"/>
    <property type="evidence" value="ECO:0007669"/>
    <property type="project" value="TreeGrafter"/>
</dbReference>
<dbReference type="SUPFAM" id="SSF48371">
    <property type="entry name" value="ARM repeat"/>
    <property type="match status" value="1"/>
</dbReference>
<feature type="domain" description="Clathrin/coatomer adaptor adaptin-like N-terminal" evidence="12">
    <location>
        <begin position="236"/>
        <end position="506"/>
    </location>
</feature>
<protein>
    <recommendedName>
        <fullName evidence="11">Coatomer subunit gamma</fullName>
    </recommendedName>
</protein>
<evidence type="ECO:0000313" key="16">
    <source>
        <dbReference type="Proteomes" id="UP001059546"/>
    </source>
</evidence>
<evidence type="ECO:0000256" key="2">
    <source>
        <dbReference type="ARBA" id="ARBA00010720"/>
    </source>
</evidence>
<evidence type="ECO:0000256" key="7">
    <source>
        <dbReference type="ARBA" id="ARBA00022927"/>
    </source>
</evidence>
<dbReference type="Pfam" id="PF01602">
    <property type="entry name" value="Adaptin_N"/>
    <property type="match status" value="2"/>
</dbReference>
<proteinExistence type="inferred from homology"/>
<dbReference type="Proteomes" id="UP001217963">
    <property type="component" value="Chromosome III"/>
</dbReference>
<dbReference type="InterPro" id="IPR013040">
    <property type="entry name" value="Coatomer_gsu_app_Ig-like_dom"/>
</dbReference>
<dbReference type="EMBL" id="CP119064">
    <property type="protein sequence ID" value="WEL38176.1"/>
    <property type="molecule type" value="Genomic_DNA"/>
</dbReference>
<comment type="similarity">
    <text evidence="2 11">Belongs to the COPG family.</text>
</comment>
<evidence type="ECO:0000259" key="12">
    <source>
        <dbReference type="Pfam" id="PF01602"/>
    </source>
</evidence>
<evidence type="ECO:0000256" key="6">
    <source>
        <dbReference type="ARBA" id="ARBA00022892"/>
    </source>
</evidence>
<dbReference type="InterPro" id="IPR016024">
    <property type="entry name" value="ARM-type_fold"/>
</dbReference>
<keyword evidence="3 11" id="KW-0813">Transport</keyword>
<comment type="subunit">
    <text evidence="11">Oligomeric complex.</text>
</comment>
<dbReference type="PIRSF" id="PIRSF037093">
    <property type="entry name" value="Coatomer_gamma_subunit"/>
    <property type="match status" value="1"/>
</dbReference>
<keyword evidence="5" id="KW-0677">Repeat</keyword>
<reference evidence="15 17" key="2">
    <citation type="submission" date="2023-02" db="EMBL/GenBank/DDBJ databases">
        <title>Encephalitozoon hellem ATCC 50451 complete genome.</title>
        <authorList>
            <person name="Mascarenhas dos Santos A.C."/>
            <person name="Julian A.T."/>
            <person name="Pombert J.-F."/>
        </authorList>
    </citation>
    <scope>NUCLEOTIDE SEQUENCE [LARGE SCALE GENOMIC DNA]</scope>
    <source>
        <strain evidence="15 17">ATCC 50451</strain>
    </source>
</reference>
<dbReference type="PANTHER" id="PTHR10261">
    <property type="entry name" value="COATOMER SUBUNIT GAMMA"/>
    <property type="match status" value="1"/>
</dbReference>
<dbReference type="OrthoDB" id="1074925at2759"/>
<dbReference type="PANTHER" id="PTHR10261:SF0">
    <property type="entry name" value="COATOMER SUBUNIT GAMMA-2"/>
    <property type="match status" value="1"/>
</dbReference>
<evidence type="ECO:0000256" key="4">
    <source>
        <dbReference type="ARBA" id="ARBA00022490"/>
    </source>
</evidence>
<dbReference type="EMBL" id="CP075149">
    <property type="protein sequence ID" value="UTX42717.1"/>
    <property type="molecule type" value="Genomic_DNA"/>
</dbReference>
<dbReference type="GO" id="GO:0000139">
    <property type="term" value="C:Golgi membrane"/>
    <property type="evidence" value="ECO:0007669"/>
    <property type="project" value="UniProtKB-SubCell"/>
</dbReference>
<gene>
    <name evidence="14" type="ORF">GPU96_03g04370</name>
    <name evidence="15" type="ORF">PFJ87_03g00320</name>
</gene>
<dbReference type="InterPro" id="IPR017106">
    <property type="entry name" value="Coatomer_gsu"/>
</dbReference>
<keyword evidence="4 11" id="KW-0963">Cytoplasm</keyword>
<comment type="function">
    <text evidence="11">The coatomer is a cytosolic protein complex that binds to dilysine motifs and reversibly associates with Golgi non-clathrin-coated vesicles, which further mediate biosynthetic protein transport from the ER, via the Golgi up to the trans Golgi network. Coatomer complex is required for budding from Golgi membranes, and is essential for the retrograde Golgi-to-ER transport of dilysine-tagged proteins.</text>
</comment>
<evidence type="ECO:0000256" key="9">
    <source>
        <dbReference type="ARBA" id="ARBA00023136"/>
    </source>
</evidence>
<dbReference type="GO" id="GO:0006891">
    <property type="term" value="P:intra-Golgi vesicle-mediated transport"/>
    <property type="evidence" value="ECO:0007669"/>
    <property type="project" value="TreeGrafter"/>
</dbReference>
<feature type="domain" description="Coatomer gamma subunit appendage Ig-like subdomain" evidence="13">
    <location>
        <begin position="543"/>
        <end position="613"/>
    </location>
</feature>
<dbReference type="Gene3D" id="1.25.10.10">
    <property type="entry name" value="Leucine-rich Repeat Variant"/>
    <property type="match status" value="2"/>
</dbReference>
<dbReference type="InterPro" id="IPR013041">
    <property type="entry name" value="Clathrin_app_Ig-like_sf"/>
</dbReference>
<reference evidence="14" key="1">
    <citation type="submission" date="2021-05" db="EMBL/GenBank/DDBJ databases">
        <title>Encephalitozoon hellem ATCC 50604 Complete Genome.</title>
        <authorList>
            <person name="Mascarenhas dos Santos A.C."/>
            <person name="Julian A.T."/>
            <person name="Pombert J.-F."/>
        </authorList>
    </citation>
    <scope>NUCLEOTIDE SEQUENCE</scope>
    <source>
        <strain evidence="14">ATCC 50604</strain>
    </source>
</reference>
<name>A0A9Q9C551_ENCHE</name>
<keyword evidence="6 11" id="KW-0931">ER-Golgi transport</keyword>
<feature type="domain" description="Clathrin/coatomer adaptor adaptin-like N-terminal" evidence="12">
    <location>
        <begin position="16"/>
        <end position="168"/>
    </location>
</feature>
<dbReference type="GO" id="GO:0006888">
    <property type="term" value="P:endoplasmic reticulum to Golgi vesicle-mediated transport"/>
    <property type="evidence" value="ECO:0007669"/>
    <property type="project" value="TreeGrafter"/>
</dbReference>
<evidence type="ECO:0000256" key="10">
    <source>
        <dbReference type="ARBA" id="ARBA00023329"/>
    </source>
</evidence>